<dbReference type="FunFam" id="1.10.10.60:FF:000251">
    <property type="entry name" value="Zinc finger protein 541"/>
    <property type="match status" value="1"/>
</dbReference>
<evidence type="ECO:0000256" key="15">
    <source>
        <dbReference type="ARBA" id="ARBA00068624"/>
    </source>
</evidence>
<feature type="region of interest" description="Disordered" evidence="17">
    <location>
        <begin position="90"/>
        <end position="135"/>
    </location>
</feature>
<dbReference type="Ensembl" id="ENSAOWT00000010513.1">
    <property type="protein sequence ID" value="ENSAOWP00000009272.1"/>
    <property type="gene ID" value="ENSAOWG00000006361.1"/>
</dbReference>
<dbReference type="InterPro" id="IPR000949">
    <property type="entry name" value="ELM2_dom"/>
</dbReference>
<evidence type="ECO:0000256" key="2">
    <source>
        <dbReference type="ARBA" id="ARBA00022473"/>
    </source>
</evidence>
<dbReference type="GO" id="GO:0007283">
    <property type="term" value="P:spermatogenesis"/>
    <property type="evidence" value="ECO:0007669"/>
    <property type="project" value="UniProtKB-KW"/>
</dbReference>
<keyword evidence="8" id="KW-0862">Zinc</keyword>
<sequence length="1357" mass="150484">MDQYRFGEENAVHSEMQLSGFSETQGLSCSDALNHDSCLNTKDMAYAGLSGLDMVPGLSAADLASDALEANLNGLSLYSVKDCDSVKLLDESDSDSQPSLQLGLPTLTGSKEVEQGGRSNSGTARKGKHQHSSPQASFLDCSLCGKVFSSASSLSKHYLTHSQERKHVCRICSKAFKRQGHLSGHMLTHQKTKPFMCLEKGCAKSYCDHRSLRRHYEVQHGLCILKETPDEDGGDKSLLSHNTFIQAGQGSARPTERLTVHSESKSGSSPPSRDLLRCIVNNFVNQKLPSATLSSAEHANTDLTDSWQPCCSSASQVSCLASNGSGLVEAAGDDMLKDHLPCQKSAASSNVYAIINPGSVSVIAPGENLVTNLTDRSLIPEPQFPLEPTGLEYCPNSALPYFPIFRGQKTSANTHQSSGNFQWMRNVPVCAKNKRNSVCVAHKPSLVAQDVSEGSAGPSHTFSAFPQTYECPDALSFTVAPFKEEEALGDSVLSCSEETFRSARSHDSHPWENCGELNFQDIQKQNAFQNESSPLVRQLFMKSQESVVSQEQVQVQQHLFQMITKSQHVLSHTQMVAPSQLVTSEAKHVAPKPLQTVFQQPPRLTHHLPEPTEYEGSSTYLQKSITQFQKDVLSDNEKRGLQTVPTFQSLQPGPLKEYIGLKDASVPSQLQPAMHDNAMGYHSYGKSNQLENKTSISNRKEKSKGCSKETGGRTQTSVGRSRCLPGIRKEKLKFDVTCAASPSQVAMASFSSSGTSSAPVFREKPRLTIFNRIQGGNIYSLTNTVKEESFSAGCNKTSGVPTDGGKYESGFLCKNCSQLFYTEKGLENHMCFHGEQWYPPERQEEQQVHNAEHVNAQKLSLKPTGDGNSPSKTEMRLEAVPVAPLVIPVSVPVTDLYVLSALNLCLSSVTNRYLTVCLELFVQVNEKESQDATDLKESLHQKKRKRQTRPKSLFIPPPSSFEVQPGSGGCYQSNLRSPVFLIDHLLRDLFQCSPYTPPPMLSPIREGSGLYFSTLCSSANGDPNQLFSTVLDRMDRDFGFSLVKDNTKISVEPHINIGSRFQAEIPNLRDRSYLENDEQAASLVWKPWGDIATNQETQDRVTELLNMACSSVMPGGGTNLELALHCLHEAQGNVLEALEMLLFGGPQKSESHPLANYRYAGSDIWTPVERQLFKKAFCVHKKDFYLIQKKIQTKNVSQCVEYYYIWKKIIKFDCSRVQVIEKKVKKDKNELGKTEEKTACSPPKRHSYLPKEGMKIEQKSYKKMPHSTWSPSCSPKGSPYQAGSTDDQCAFPCRECERVFDKIKSRNAHMKCHRLQEQVEPLMKIKWPLKHFKNEAKMEETQTLTSSSGNWETPVSE</sequence>
<name>A0A8B9PAM6_APTOW</name>
<dbReference type="Pfam" id="PF01448">
    <property type="entry name" value="ELM2"/>
    <property type="match status" value="1"/>
</dbReference>
<dbReference type="GO" id="GO:0051321">
    <property type="term" value="P:meiotic cell cycle"/>
    <property type="evidence" value="ECO:0007669"/>
    <property type="project" value="UniProtKB-KW"/>
</dbReference>
<dbReference type="GO" id="GO:0000118">
    <property type="term" value="C:histone deacetylase complex"/>
    <property type="evidence" value="ECO:0007669"/>
    <property type="project" value="TreeGrafter"/>
</dbReference>
<dbReference type="InterPro" id="IPR001005">
    <property type="entry name" value="SANT/Myb"/>
</dbReference>
<keyword evidence="22" id="KW-1185">Reference proteome</keyword>
<evidence type="ECO:0000259" key="18">
    <source>
        <dbReference type="PROSITE" id="PS50157"/>
    </source>
</evidence>
<feature type="region of interest" description="Disordered" evidence="17">
    <location>
        <begin position="246"/>
        <end position="273"/>
    </location>
</feature>
<keyword evidence="4" id="KW-0479">Metal-binding</keyword>
<keyword evidence="12" id="KW-0804">Transcription</keyword>
<dbReference type="PROSITE" id="PS51156">
    <property type="entry name" value="ELM2"/>
    <property type="match status" value="1"/>
</dbReference>
<evidence type="ECO:0000256" key="11">
    <source>
        <dbReference type="ARBA" id="ARBA00023159"/>
    </source>
</evidence>
<dbReference type="PROSITE" id="PS51293">
    <property type="entry name" value="SANT"/>
    <property type="match status" value="1"/>
</dbReference>
<evidence type="ECO:0000256" key="13">
    <source>
        <dbReference type="ARBA" id="ARBA00023242"/>
    </source>
</evidence>
<dbReference type="GO" id="GO:0005667">
    <property type="term" value="C:transcription regulator complex"/>
    <property type="evidence" value="ECO:0007669"/>
    <property type="project" value="TreeGrafter"/>
</dbReference>
<dbReference type="SMART" id="SM00355">
    <property type="entry name" value="ZnF_C2H2"/>
    <property type="match status" value="5"/>
</dbReference>
<feature type="domain" description="SANT" evidence="20">
    <location>
        <begin position="1160"/>
        <end position="1211"/>
    </location>
</feature>
<feature type="domain" description="ELM2" evidence="19">
    <location>
        <begin position="1053"/>
        <end position="1145"/>
    </location>
</feature>
<evidence type="ECO:0000313" key="22">
    <source>
        <dbReference type="Proteomes" id="UP000694424"/>
    </source>
</evidence>
<protein>
    <recommendedName>
        <fullName evidence="15">Zinc finger protein 541</fullName>
    </recommendedName>
</protein>
<feature type="compositionally biased region" description="Basic and acidic residues" evidence="17">
    <location>
        <begin position="698"/>
        <end position="711"/>
    </location>
</feature>
<keyword evidence="14" id="KW-0469">Meiosis</keyword>
<dbReference type="GO" id="GO:0003714">
    <property type="term" value="F:transcription corepressor activity"/>
    <property type="evidence" value="ECO:0007669"/>
    <property type="project" value="TreeGrafter"/>
</dbReference>
<dbReference type="InterPro" id="IPR009057">
    <property type="entry name" value="Homeodomain-like_sf"/>
</dbReference>
<dbReference type="PROSITE" id="PS50157">
    <property type="entry name" value="ZINC_FINGER_C2H2_2"/>
    <property type="match status" value="4"/>
</dbReference>
<dbReference type="GO" id="GO:0006357">
    <property type="term" value="P:regulation of transcription by RNA polymerase II"/>
    <property type="evidence" value="ECO:0007669"/>
    <property type="project" value="TreeGrafter"/>
</dbReference>
<dbReference type="SMART" id="SM00717">
    <property type="entry name" value="SANT"/>
    <property type="match status" value="1"/>
</dbReference>
<keyword evidence="6 16" id="KW-0863">Zinc-finger</keyword>
<feature type="compositionally biased region" description="Basic and acidic residues" evidence="17">
    <location>
        <begin position="254"/>
        <end position="264"/>
    </location>
</feature>
<dbReference type="InterPro" id="IPR013087">
    <property type="entry name" value="Znf_C2H2_type"/>
</dbReference>
<dbReference type="InterPro" id="IPR017884">
    <property type="entry name" value="SANT_dom"/>
</dbReference>
<dbReference type="InterPro" id="IPR051066">
    <property type="entry name" value="Trans_reg/Corepressor"/>
</dbReference>
<evidence type="ECO:0000256" key="5">
    <source>
        <dbReference type="ARBA" id="ARBA00022737"/>
    </source>
</evidence>
<feature type="region of interest" description="Disordered" evidence="17">
    <location>
        <begin position="695"/>
        <end position="720"/>
    </location>
</feature>
<dbReference type="SMART" id="SM01189">
    <property type="entry name" value="ELM2"/>
    <property type="match status" value="1"/>
</dbReference>
<dbReference type="GO" id="GO:0008270">
    <property type="term" value="F:zinc ion binding"/>
    <property type="evidence" value="ECO:0007669"/>
    <property type="project" value="UniProtKB-KW"/>
</dbReference>
<keyword evidence="9" id="KW-0744">Spermatogenesis</keyword>
<proteinExistence type="predicted"/>
<feature type="domain" description="C2H2-type" evidence="18">
    <location>
        <begin position="139"/>
        <end position="166"/>
    </location>
</feature>
<evidence type="ECO:0000259" key="20">
    <source>
        <dbReference type="PROSITE" id="PS51293"/>
    </source>
</evidence>
<evidence type="ECO:0000256" key="10">
    <source>
        <dbReference type="ARBA" id="ARBA00023015"/>
    </source>
</evidence>
<evidence type="ECO:0000256" key="16">
    <source>
        <dbReference type="PROSITE-ProRule" id="PRU00042"/>
    </source>
</evidence>
<evidence type="ECO:0000256" key="9">
    <source>
        <dbReference type="ARBA" id="ARBA00022871"/>
    </source>
</evidence>
<dbReference type="PROSITE" id="PS00028">
    <property type="entry name" value="ZINC_FINGER_C2H2_1"/>
    <property type="match status" value="5"/>
</dbReference>
<dbReference type="Pfam" id="PF00096">
    <property type="entry name" value="zf-C2H2"/>
    <property type="match status" value="2"/>
</dbReference>
<dbReference type="Pfam" id="PF13912">
    <property type="entry name" value="zf-C2H2_6"/>
    <property type="match status" value="1"/>
</dbReference>
<keyword evidence="10" id="KW-0805">Transcription regulation</keyword>
<evidence type="ECO:0000256" key="12">
    <source>
        <dbReference type="ARBA" id="ARBA00023163"/>
    </source>
</evidence>
<keyword evidence="7" id="KW-0221">Differentiation</keyword>
<dbReference type="GO" id="GO:0030154">
    <property type="term" value="P:cell differentiation"/>
    <property type="evidence" value="ECO:0007669"/>
    <property type="project" value="UniProtKB-KW"/>
</dbReference>
<dbReference type="FunFam" id="3.30.160.60:FF:000656">
    <property type="entry name" value="Zinc finger protein 541"/>
    <property type="match status" value="1"/>
</dbReference>
<comment type="subcellular location">
    <subcellularLocation>
        <location evidence="1">Nucleus</location>
    </subcellularLocation>
</comment>
<evidence type="ECO:0000256" key="4">
    <source>
        <dbReference type="ARBA" id="ARBA00022723"/>
    </source>
</evidence>
<keyword evidence="2" id="KW-0217">Developmental protein</keyword>
<dbReference type="Gene3D" id="1.10.10.60">
    <property type="entry name" value="Homeodomain-like"/>
    <property type="match status" value="1"/>
</dbReference>
<evidence type="ECO:0000259" key="19">
    <source>
        <dbReference type="PROSITE" id="PS51156"/>
    </source>
</evidence>
<feature type="region of interest" description="Disordered" evidence="17">
    <location>
        <begin position="1338"/>
        <end position="1357"/>
    </location>
</feature>
<evidence type="ECO:0000256" key="1">
    <source>
        <dbReference type="ARBA" id="ARBA00004123"/>
    </source>
</evidence>
<feature type="domain" description="C2H2-type" evidence="18">
    <location>
        <begin position="167"/>
        <end position="194"/>
    </location>
</feature>
<reference evidence="21" key="1">
    <citation type="submission" date="2025-08" db="UniProtKB">
        <authorList>
            <consortium name="Ensembl"/>
        </authorList>
    </citation>
    <scope>IDENTIFICATION</scope>
</reference>
<evidence type="ECO:0000256" key="14">
    <source>
        <dbReference type="ARBA" id="ARBA00023254"/>
    </source>
</evidence>
<dbReference type="SUPFAM" id="SSF46689">
    <property type="entry name" value="Homeodomain-like"/>
    <property type="match status" value="1"/>
</dbReference>
<keyword evidence="5" id="KW-0677">Repeat</keyword>
<dbReference type="InterPro" id="IPR036236">
    <property type="entry name" value="Znf_C2H2_sf"/>
</dbReference>
<evidence type="ECO:0000256" key="17">
    <source>
        <dbReference type="SAM" id="MobiDB-lite"/>
    </source>
</evidence>
<evidence type="ECO:0000256" key="7">
    <source>
        <dbReference type="ARBA" id="ARBA00022782"/>
    </source>
</evidence>
<evidence type="ECO:0000256" key="3">
    <source>
        <dbReference type="ARBA" id="ARBA00022491"/>
    </source>
</evidence>
<keyword evidence="11" id="KW-0010">Activator</keyword>
<dbReference type="Gene3D" id="3.30.160.60">
    <property type="entry name" value="Classic Zinc Finger"/>
    <property type="match status" value="2"/>
</dbReference>
<organism evidence="21 22">
    <name type="scientific">Apteryx owenii</name>
    <name type="common">Little spotted kiwi</name>
    <dbReference type="NCBI Taxonomy" id="8824"/>
    <lineage>
        <taxon>Eukaryota</taxon>
        <taxon>Metazoa</taxon>
        <taxon>Chordata</taxon>
        <taxon>Craniata</taxon>
        <taxon>Vertebrata</taxon>
        <taxon>Euteleostomi</taxon>
        <taxon>Archelosauria</taxon>
        <taxon>Archosauria</taxon>
        <taxon>Dinosauria</taxon>
        <taxon>Saurischia</taxon>
        <taxon>Theropoda</taxon>
        <taxon>Coelurosauria</taxon>
        <taxon>Aves</taxon>
        <taxon>Palaeognathae</taxon>
        <taxon>Apterygiformes</taxon>
        <taxon>Apterygidae</taxon>
        <taxon>Apteryx</taxon>
    </lineage>
</organism>
<evidence type="ECO:0000256" key="6">
    <source>
        <dbReference type="ARBA" id="ARBA00022771"/>
    </source>
</evidence>
<dbReference type="Proteomes" id="UP000694424">
    <property type="component" value="Unplaced"/>
</dbReference>
<dbReference type="FunFam" id="3.30.160.60:FF:003521">
    <property type="entry name" value="Zinc finger protein 541"/>
    <property type="match status" value="1"/>
</dbReference>
<dbReference type="SUPFAM" id="SSF57667">
    <property type="entry name" value="beta-beta-alpha zinc fingers"/>
    <property type="match status" value="2"/>
</dbReference>
<feature type="domain" description="C2H2-type" evidence="18">
    <location>
        <begin position="1291"/>
        <end position="1318"/>
    </location>
</feature>
<reference evidence="21" key="2">
    <citation type="submission" date="2025-09" db="UniProtKB">
        <authorList>
            <consortium name="Ensembl"/>
        </authorList>
    </citation>
    <scope>IDENTIFICATION</scope>
</reference>
<feature type="compositionally biased region" description="Polar residues" evidence="17">
    <location>
        <begin position="1341"/>
        <end position="1357"/>
    </location>
</feature>
<feature type="compositionally biased region" description="Basic and acidic residues" evidence="17">
    <location>
        <begin position="931"/>
        <end position="940"/>
    </location>
</feature>
<dbReference type="PANTHER" id="PTHR16089">
    <property type="entry name" value="REST COREPRESSOR COREST PROTEIN-RELATED"/>
    <property type="match status" value="1"/>
</dbReference>
<keyword evidence="13" id="KW-0539">Nucleus</keyword>
<feature type="domain" description="C2H2-type" evidence="18">
    <location>
        <begin position="811"/>
        <end position="833"/>
    </location>
</feature>
<dbReference type="PANTHER" id="PTHR16089:SF23">
    <property type="entry name" value="ZINC FINGER PROTEIN 541"/>
    <property type="match status" value="1"/>
</dbReference>
<accession>A0A8B9PAM6</accession>
<feature type="region of interest" description="Disordered" evidence="17">
    <location>
        <begin position="931"/>
        <end position="958"/>
    </location>
</feature>
<evidence type="ECO:0000256" key="8">
    <source>
        <dbReference type="ARBA" id="ARBA00022833"/>
    </source>
</evidence>
<keyword evidence="3" id="KW-0678">Repressor</keyword>
<evidence type="ECO:0000313" key="21">
    <source>
        <dbReference type="Ensembl" id="ENSAOWP00000009272.1"/>
    </source>
</evidence>